<evidence type="ECO:0000313" key="1">
    <source>
        <dbReference type="EMBL" id="OGG98836.1"/>
    </source>
</evidence>
<dbReference type="EMBL" id="MFNF01000067">
    <property type="protein sequence ID" value="OGG98836.1"/>
    <property type="molecule type" value="Genomic_DNA"/>
</dbReference>
<gene>
    <name evidence="1" type="ORF">A2557_00025</name>
</gene>
<name>A0A1F6GL41_9PROT</name>
<dbReference type="GO" id="GO:0016740">
    <property type="term" value="F:transferase activity"/>
    <property type="evidence" value="ECO:0007669"/>
    <property type="project" value="UniProtKB-KW"/>
</dbReference>
<dbReference type="Pfam" id="PF13692">
    <property type="entry name" value="Glyco_trans_1_4"/>
    <property type="match status" value="1"/>
</dbReference>
<reference evidence="1 2" key="1">
    <citation type="journal article" date="2016" name="Nat. Commun.">
        <title>Thousands of microbial genomes shed light on interconnected biogeochemical processes in an aquifer system.</title>
        <authorList>
            <person name="Anantharaman K."/>
            <person name="Brown C.T."/>
            <person name="Hug L.A."/>
            <person name="Sharon I."/>
            <person name="Castelle C.J."/>
            <person name="Probst A.J."/>
            <person name="Thomas B.C."/>
            <person name="Singh A."/>
            <person name="Wilkins M.J."/>
            <person name="Karaoz U."/>
            <person name="Brodie E.L."/>
            <person name="Williams K.H."/>
            <person name="Hubbard S.S."/>
            <person name="Banfield J.F."/>
        </authorList>
    </citation>
    <scope>NUCLEOTIDE SEQUENCE [LARGE SCALE GENOMIC DNA]</scope>
</reference>
<sequence>MNVLLLSHTTDLAGPTEAAVSYFVETGETLDVLLHPLPYCVDHASQVGRAEQGAWVWRKKVWPKPLPPLATYFRDAILTLFWGLKFGRRYDLCLGVDPLNCFVALWLRRLGLVDKVVFYTIDWMPNRFTNPWLNRFYHWIDRHCVAHCDAAWNLSPKIVEVRRAQGLAEEKNLLVPVGVEFEKIKLPDPSTKTKATKLVLLGALAPSKGVDLVIEAFAAVQKVLPEVELYVIGKTPADATEDGVRYEPYEPRFRALGPKVHLLGVMNHDQVLTKLPEFDLGLALYKPYEGNLSAWADPSRVKDYLACGLPTLITAVPPIAQDITLHNAGVVIEYEPQALAQAVLHLANHPEEFLEKRRNALAYMENYRWSDLFLKAVSQSL</sequence>
<proteinExistence type="predicted"/>
<dbReference type="SUPFAM" id="SSF53756">
    <property type="entry name" value="UDP-Glycosyltransferase/glycogen phosphorylase"/>
    <property type="match status" value="1"/>
</dbReference>
<accession>A0A1F6GL41</accession>
<evidence type="ECO:0000313" key="2">
    <source>
        <dbReference type="Proteomes" id="UP000177583"/>
    </source>
</evidence>
<organism evidence="1 2">
    <name type="scientific">Candidatus Lambdaproteobacteria bacterium RIFOXYD2_FULL_56_26</name>
    <dbReference type="NCBI Taxonomy" id="1817773"/>
    <lineage>
        <taxon>Bacteria</taxon>
        <taxon>Pseudomonadati</taxon>
        <taxon>Pseudomonadota</taxon>
        <taxon>Candidatus Lambdaproteobacteria</taxon>
    </lineage>
</organism>
<dbReference type="Gene3D" id="3.40.50.2000">
    <property type="entry name" value="Glycogen Phosphorylase B"/>
    <property type="match status" value="1"/>
</dbReference>
<keyword evidence="1" id="KW-0808">Transferase</keyword>
<dbReference type="PANTHER" id="PTHR12526">
    <property type="entry name" value="GLYCOSYLTRANSFERASE"/>
    <property type="match status" value="1"/>
</dbReference>
<dbReference type="Proteomes" id="UP000177583">
    <property type="component" value="Unassembled WGS sequence"/>
</dbReference>
<comment type="caution">
    <text evidence="1">The sequence shown here is derived from an EMBL/GenBank/DDBJ whole genome shotgun (WGS) entry which is preliminary data.</text>
</comment>
<dbReference type="AlphaFoldDB" id="A0A1F6GL41"/>
<protein>
    <submittedName>
        <fullName evidence="1">Glycosyl transferase</fullName>
    </submittedName>
</protein>